<dbReference type="Proteomes" id="UP000184452">
    <property type="component" value="Unassembled WGS sequence"/>
</dbReference>
<reference evidence="3 4" key="1">
    <citation type="submission" date="2016-11" db="EMBL/GenBank/DDBJ databases">
        <authorList>
            <person name="Jaros S."/>
            <person name="Januszkiewicz K."/>
            <person name="Wedrychowicz H."/>
        </authorList>
    </citation>
    <scope>NUCLEOTIDE SEQUENCE [LARGE SCALE GENOMIC DNA]</scope>
    <source>
        <strain evidence="3 4">CGMCC 4.5723</strain>
    </source>
</reference>
<evidence type="ECO:0000259" key="2">
    <source>
        <dbReference type="PROSITE" id="PS51746"/>
    </source>
</evidence>
<name>A0A1M6FRF1_9ACTN</name>
<dbReference type="Pfam" id="PF07228">
    <property type="entry name" value="SpoIIE"/>
    <property type="match status" value="1"/>
</dbReference>
<evidence type="ECO:0000313" key="4">
    <source>
        <dbReference type="Proteomes" id="UP000184452"/>
    </source>
</evidence>
<feature type="domain" description="PPM-type phosphatase" evidence="2">
    <location>
        <begin position="182"/>
        <end position="386"/>
    </location>
</feature>
<keyword evidence="4" id="KW-1185">Reference proteome</keyword>
<gene>
    <name evidence="3" type="ORF">SAMN05421803_103124</name>
</gene>
<evidence type="ECO:0000313" key="3">
    <source>
        <dbReference type="EMBL" id="SHJ00301.1"/>
    </source>
</evidence>
<dbReference type="AlphaFoldDB" id="A0A1M6FRF1"/>
<proteinExistence type="predicted"/>
<dbReference type="GO" id="GO:0016791">
    <property type="term" value="F:phosphatase activity"/>
    <property type="evidence" value="ECO:0007669"/>
    <property type="project" value="TreeGrafter"/>
</dbReference>
<sequence length="390" mass="42695">MNRTQDMARALRRAEPHRLMEAVRTVLAQEHDVVSAELYLADYGLKTLCPVGDRPGWEGHGHSAFNTVPGRVFGSQEAFVEETAQDGSCAVHLPVSARGDRLGVLTVTTGPGTRVRGILADLVDAAEALGHELLVAARDTDLYRSVRRRERLTLAAEMQWDLLPGRGYECPEYTIGAQLEPAYDVRGDNFDWAVMPDRLELGITNGMGEGIEASLLTNLAVNALRNARRGGVSLADQAALADKAVYDRHRGERHVDSLLLGFDPGTGRVDVVDAGSPRLYLLRDDRVTHMPFEAQLPLGMAEDTVYVAQHFQVEPGDRLVFASDGVFDTLNTNGREAFGDRALARAILGTRLLPGASVPEEVLRHLVEYQGGRQAEDDALVVCLDWRGRP</sequence>
<dbReference type="SMART" id="SM00331">
    <property type="entry name" value="PP2C_SIG"/>
    <property type="match status" value="1"/>
</dbReference>
<dbReference type="EMBL" id="FQZK01000003">
    <property type="protein sequence ID" value="SHJ00301.1"/>
    <property type="molecule type" value="Genomic_DNA"/>
</dbReference>
<keyword evidence="1" id="KW-0378">Hydrolase</keyword>
<organism evidence="3 4">
    <name type="scientific">Nocardiopsis flavescens</name>
    <dbReference type="NCBI Taxonomy" id="758803"/>
    <lineage>
        <taxon>Bacteria</taxon>
        <taxon>Bacillati</taxon>
        <taxon>Actinomycetota</taxon>
        <taxon>Actinomycetes</taxon>
        <taxon>Streptosporangiales</taxon>
        <taxon>Nocardiopsidaceae</taxon>
        <taxon>Nocardiopsis</taxon>
    </lineage>
</organism>
<dbReference type="PANTHER" id="PTHR43156:SF2">
    <property type="entry name" value="STAGE II SPORULATION PROTEIN E"/>
    <property type="match status" value="1"/>
</dbReference>
<dbReference type="Gene3D" id="3.60.40.10">
    <property type="entry name" value="PPM-type phosphatase domain"/>
    <property type="match status" value="1"/>
</dbReference>
<dbReference type="InterPro" id="IPR036457">
    <property type="entry name" value="PPM-type-like_dom_sf"/>
</dbReference>
<evidence type="ECO:0000256" key="1">
    <source>
        <dbReference type="ARBA" id="ARBA00022801"/>
    </source>
</evidence>
<dbReference type="PROSITE" id="PS51746">
    <property type="entry name" value="PPM_2"/>
    <property type="match status" value="1"/>
</dbReference>
<dbReference type="PANTHER" id="PTHR43156">
    <property type="entry name" value="STAGE II SPORULATION PROTEIN E-RELATED"/>
    <property type="match status" value="1"/>
</dbReference>
<protein>
    <submittedName>
        <fullName evidence="3">Serine phosphatase RsbU, regulator of sigma subunit</fullName>
    </submittedName>
</protein>
<accession>A0A1M6FRF1</accession>
<dbReference type="STRING" id="758803.SAMN05421803_103124"/>
<dbReference type="InterPro" id="IPR001932">
    <property type="entry name" value="PPM-type_phosphatase-like_dom"/>
</dbReference>
<dbReference type="SUPFAM" id="SSF81606">
    <property type="entry name" value="PP2C-like"/>
    <property type="match status" value="1"/>
</dbReference>
<dbReference type="InterPro" id="IPR052016">
    <property type="entry name" value="Bact_Sigma-Reg"/>
</dbReference>